<dbReference type="STRING" id="7398.A0A1A9ZSP5"/>
<organism evidence="2 3">
    <name type="scientific">Glossina pallidipes</name>
    <name type="common">Tsetse fly</name>
    <dbReference type="NCBI Taxonomy" id="7398"/>
    <lineage>
        <taxon>Eukaryota</taxon>
        <taxon>Metazoa</taxon>
        <taxon>Ecdysozoa</taxon>
        <taxon>Arthropoda</taxon>
        <taxon>Hexapoda</taxon>
        <taxon>Insecta</taxon>
        <taxon>Pterygota</taxon>
        <taxon>Neoptera</taxon>
        <taxon>Endopterygota</taxon>
        <taxon>Diptera</taxon>
        <taxon>Brachycera</taxon>
        <taxon>Muscomorpha</taxon>
        <taxon>Hippoboscoidea</taxon>
        <taxon>Glossinidae</taxon>
        <taxon>Glossina</taxon>
    </lineage>
</organism>
<name>A0A1A9ZSP5_GLOPL</name>
<evidence type="ECO:0000313" key="2">
    <source>
        <dbReference type="EnsemblMetazoa" id="GPAI023794-PA"/>
    </source>
</evidence>
<sequence length="158" mass="18463">MVTQMPNKDDCILNFKNFKHPLDVTFGAYADFIFILEPVDIQNSTNIKSIRKHIPFAIAITFSSRQFSLLYDMYLLKRVEFMTFVPIVVLDVTQQNNSFKTGPIDIRIQLKTSSNIPSNKSAYCLIIHDKEFDYAPRTNEIYNLFYDDYIFKHSSARL</sequence>
<reference evidence="3" key="1">
    <citation type="submission" date="2014-03" db="EMBL/GenBank/DDBJ databases">
        <authorList>
            <person name="Aksoy S."/>
            <person name="Warren W."/>
            <person name="Wilson R.K."/>
        </authorList>
    </citation>
    <scope>NUCLEOTIDE SEQUENCE [LARGE SCALE GENOMIC DNA]</scope>
    <source>
        <strain evidence="3">IAEA</strain>
    </source>
</reference>
<reference evidence="2" key="2">
    <citation type="submission" date="2020-05" db="UniProtKB">
        <authorList>
            <consortium name="EnsemblMetazoa"/>
        </authorList>
    </citation>
    <scope>IDENTIFICATION</scope>
    <source>
        <strain evidence="2">IAEA</strain>
    </source>
</reference>
<feature type="domain" description="Double jelly roll-like" evidence="1">
    <location>
        <begin position="51"/>
        <end position="130"/>
    </location>
</feature>
<dbReference type="Pfam" id="PF21738">
    <property type="entry name" value="DJR-like_dom"/>
    <property type="match status" value="1"/>
</dbReference>
<dbReference type="AlphaFoldDB" id="A0A1A9ZSP5"/>
<protein>
    <recommendedName>
        <fullName evidence="1">Double jelly roll-like domain-containing protein</fullName>
    </recommendedName>
</protein>
<dbReference type="Proteomes" id="UP000092445">
    <property type="component" value="Unassembled WGS sequence"/>
</dbReference>
<evidence type="ECO:0000259" key="1">
    <source>
        <dbReference type="Pfam" id="PF21738"/>
    </source>
</evidence>
<dbReference type="InterPro" id="IPR049512">
    <property type="entry name" value="DJR-like_dom"/>
</dbReference>
<keyword evidence="3" id="KW-1185">Reference proteome</keyword>
<dbReference type="VEuPathDB" id="VectorBase:GPAI023794"/>
<evidence type="ECO:0000313" key="3">
    <source>
        <dbReference type="Proteomes" id="UP000092445"/>
    </source>
</evidence>
<dbReference type="EnsemblMetazoa" id="GPAI023794-RA">
    <property type="protein sequence ID" value="GPAI023794-PA"/>
    <property type="gene ID" value="GPAI023794"/>
</dbReference>
<proteinExistence type="predicted"/>
<accession>A0A1A9ZSP5</accession>